<dbReference type="RefSeq" id="WP_061786968.1">
    <property type="nucleotide sequence ID" value="NZ_LR134406.1"/>
</dbReference>
<organism evidence="3 4">
    <name type="scientific">Arachnia propionica</name>
    <dbReference type="NCBI Taxonomy" id="1750"/>
    <lineage>
        <taxon>Bacteria</taxon>
        <taxon>Bacillati</taxon>
        <taxon>Actinomycetota</taxon>
        <taxon>Actinomycetes</taxon>
        <taxon>Propionibacteriales</taxon>
        <taxon>Propionibacteriaceae</taxon>
        <taxon>Arachnia</taxon>
    </lineage>
</organism>
<dbReference type="PANTHER" id="PTHR30015">
    <property type="entry name" value="MRR RESTRICTION SYSTEM PROTEIN"/>
    <property type="match status" value="1"/>
</dbReference>
<sequence>MQADLTPTIDEFRPVVPRVLADGQTLRVRDVCELVTDHMGLTAEVRAEMIASGQLRYVNRINWADSALTHAGVLDRPARSNYRITDDGRTVDARSLTSYSEQDMLEWPIWRDYQAELAARKSDSVPVPVVTESGQVDPIEVMGDAERDFNAQVETELLANLKSSSPEFFEKAVIDVLWAMGYGGDYGEKQHVGRTGDGGVDGIIRQDALGLSNIYFQAKRYTSGSVGSGDIRDFMGAMDTRGASQGVFITAPTFVPAAVETARNYRPGKIVLIDGLELTSLMLRYGVAVHETRELALFEIDEDYFDTELA</sequence>
<dbReference type="InterPro" id="IPR007560">
    <property type="entry name" value="Restrct_endonuc_IV_Mrr"/>
</dbReference>
<dbReference type="Gene3D" id="3.40.1350.10">
    <property type="match status" value="1"/>
</dbReference>
<dbReference type="InterPro" id="IPR052906">
    <property type="entry name" value="Type_IV_Methyl-Rstrct_Enzyme"/>
</dbReference>
<name>A0A448MYP6_9ACTN</name>
<dbReference type="Proteomes" id="UP000273044">
    <property type="component" value="Chromosome"/>
</dbReference>
<dbReference type="GO" id="GO:0009307">
    <property type="term" value="P:DNA restriction-modification system"/>
    <property type="evidence" value="ECO:0007669"/>
    <property type="project" value="InterPro"/>
</dbReference>
<dbReference type="EMBL" id="LR134406">
    <property type="protein sequence ID" value="VEH70253.1"/>
    <property type="molecule type" value="Genomic_DNA"/>
</dbReference>
<dbReference type="GO" id="GO:0015666">
    <property type="term" value="F:restriction endodeoxyribonuclease activity"/>
    <property type="evidence" value="ECO:0007669"/>
    <property type="project" value="TreeGrafter"/>
</dbReference>
<evidence type="ECO:0000259" key="2">
    <source>
        <dbReference type="Pfam" id="PF14338"/>
    </source>
</evidence>
<proteinExistence type="predicted"/>
<dbReference type="AlphaFoldDB" id="A0A448MYP6"/>
<dbReference type="InterPro" id="IPR025745">
    <property type="entry name" value="Mrr-like_N_dom"/>
</dbReference>
<gene>
    <name evidence="3" type="primary">mrr_1</name>
    <name evidence="3" type="ORF">NCTC12967_01548</name>
</gene>
<dbReference type="Pfam" id="PF14338">
    <property type="entry name" value="Mrr_N"/>
    <property type="match status" value="1"/>
</dbReference>
<dbReference type="Pfam" id="PF04471">
    <property type="entry name" value="Mrr_cat"/>
    <property type="match status" value="1"/>
</dbReference>
<reference evidence="3 4" key="1">
    <citation type="submission" date="2018-12" db="EMBL/GenBank/DDBJ databases">
        <authorList>
            <consortium name="Pathogen Informatics"/>
        </authorList>
    </citation>
    <scope>NUCLEOTIDE SEQUENCE [LARGE SCALE GENOMIC DNA]</scope>
    <source>
        <strain evidence="3 4">NCTC12967</strain>
    </source>
</reference>
<evidence type="ECO:0000313" key="3">
    <source>
        <dbReference type="EMBL" id="VEH70253.1"/>
    </source>
</evidence>
<protein>
    <submittedName>
        <fullName evidence="3">EcoKMrr</fullName>
    </submittedName>
</protein>
<evidence type="ECO:0000259" key="1">
    <source>
        <dbReference type="Pfam" id="PF04471"/>
    </source>
</evidence>
<feature type="domain" description="Restriction endonuclease type IV Mrr" evidence="1">
    <location>
        <begin position="162"/>
        <end position="282"/>
    </location>
</feature>
<dbReference type="InterPro" id="IPR011856">
    <property type="entry name" value="tRNA_endonuc-like_dom_sf"/>
</dbReference>
<dbReference type="GO" id="GO:0003677">
    <property type="term" value="F:DNA binding"/>
    <property type="evidence" value="ECO:0007669"/>
    <property type="project" value="InterPro"/>
</dbReference>
<keyword evidence="4" id="KW-1185">Reference proteome</keyword>
<dbReference type="PANTHER" id="PTHR30015:SF7">
    <property type="entry name" value="TYPE IV METHYL-DIRECTED RESTRICTION ENZYME ECOKMRR"/>
    <property type="match status" value="1"/>
</dbReference>
<accession>A0A448MYP6</accession>
<dbReference type="InterPro" id="IPR011335">
    <property type="entry name" value="Restrct_endonuc-II-like"/>
</dbReference>
<feature type="domain" description="Restriction system protein Mrr-like N-terminal" evidence="2">
    <location>
        <begin position="18"/>
        <end position="92"/>
    </location>
</feature>
<evidence type="ECO:0000313" key="4">
    <source>
        <dbReference type="Proteomes" id="UP000273044"/>
    </source>
</evidence>
<dbReference type="SUPFAM" id="SSF52980">
    <property type="entry name" value="Restriction endonuclease-like"/>
    <property type="match status" value="1"/>
</dbReference>
<dbReference type="GeneID" id="64407018"/>